<dbReference type="EMBL" id="QMQB01000012">
    <property type="protein sequence ID" value="RLE15034.1"/>
    <property type="molecule type" value="Genomic_DNA"/>
</dbReference>
<dbReference type="CDD" id="cd00077">
    <property type="entry name" value="HDc"/>
    <property type="match status" value="1"/>
</dbReference>
<evidence type="ECO:0000313" key="4">
    <source>
        <dbReference type="EMBL" id="RLE15034.1"/>
    </source>
</evidence>
<evidence type="ECO:0000313" key="5">
    <source>
        <dbReference type="Proteomes" id="UP000267654"/>
    </source>
</evidence>
<dbReference type="NCBIfam" id="NF002327">
    <property type="entry name" value="PRK01286.1-2"/>
    <property type="match status" value="1"/>
</dbReference>
<dbReference type="PROSITE" id="PS51831">
    <property type="entry name" value="HD"/>
    <property type="match status" value="1"/>
</dbReference>
<gene>
    <name evidence="4" type="ORF">DRI96_00540</name>
</gene>
<dbReference type="PANTHER" id="PTHR11373">
    <property type="entry name" value="DEOXYNUCLEOSIDE TRIPHOSPHATE TRIPHOSPHOHYDROLASE"/>
    <property type="match status" value="1"/>
</dbReference>
<dbReference type="GO" id="GO:0008832">
    <property type="term" value="F:dGTPase activity"/>
    <property type="evidence" value="ECO:0007669"/>
    <property type="project" value="TreeGrafter"/>
</dbReference>
<keyword evidence="1 2" id="KW-0378">Hydrolase</keyword>
<evidence type="ECO:0000259" key="3">
    <source>
        <dbReference type="PROSITE" id="PS51831"/>
    </source>
</evidence>
<dbReference type="SMART" id="SM00471">
    <property type="entry name" value="HDc"/>
    <property type="match status" value="1"/>
</dbReference>
<dbReference type="NCBIfam" id="TIGR01353">
    <property type="entry name" value="dGTP_triPase"/>
    <property type="match status" value="1"/>
</dbReference>
<name>A0A662DGP7_UNCAE</name>
<evidence type="ECO:0000256" key="1">
    <source>
        <dbReference type="ARBA" id="ARBA00022801"/>
    </source>
</evidence>
<dbReference type="Gene3D" id="1.10.3210.10">
    <property type="entry name" value="Hypothetical protein af1432"/>
    <property type="match status" value="1"/>
</dbReference>
<protein>
    <recommendedName>
        <fullName evidence="2">Deoxyguanosinetriphosphate triphosphohydrolase-like protein</fullName>
    </recommendedName>
</protein>
<accession>A0A662DGP7</accession>
<dbReference type="InterPro" id="IPR006261">
    <property type="entry name" value="dGTPase"/>
</dbReference>
<proteinExistence type="inferred from homology"/>
<dbReference type="InterPro" id="IPR050135">
    <property type="entry name" value="dGTPase-like"/>
</dbReference>
<dbReference type="InterPro" id="IPR023023">
    <property type="entry name" value="dNTPase_2"/>
</dbReference>
<dbReference type="AlphaFoldDB" id="A0A662DGP7"/>
<dbReference type="SUPFAM" id="SSF109604">
    <property type="entry name" value="HD-domain/PDEase-like"/>
    <property type="match status" value="1"/>
</dbReference>
<dbReference type="Pfam" id="PF13286">
    <property type="entry name" value="HD_assoc"/>
    <property type="match status" value="1"/>
</dbReference>
<dbReference type="InterPro" id="IPR006674">
    <property type="entry name" value="HD_domain"/>
</dbReference>
<dbReference type="InterPro" id="IPR026875">
    <property type="entry name" value="PHydrolase_assoc_dom"/>
</dbReference>
<reference evidence="4 5" key="1">
    <citation type="submission" date="2018-06" db="EMBL/GenBank/DDBJ databases">
        <title>Extensive metabolic versatility and redundancy in microbially diverse, dynamic hydrothermal sediments.</title>
        <authorList>
            <person name="Dombrowski N."/>
            <person name="Teske A."/>
            <person name="Baker B.J."/>
        </authorList>
    </citation>
    <scope>NUCLEOTIDE SEQUENCE [LARGE SCALE GENOMIC DNA]</scope>
    <source>
        <strain evidence="4">B19_G9</strain>
    </source>
</reference>
<evidence type="ECO:0000256" key="2">
    <source>
        <dbReference type="HAMAP-Rule" id="MF_01212"/>
    </source>
</evidence>
<comment type="caution">
    <text evidence="4">The sequence shown here is derived from an EMBL/GenBank/DDBJ whole genome shotgun (WGS) entry which is preliminary data.</text>
</comment>
<dbReference type="Proteomes" id="UP000267654">
    <property type="component" value="Unassembled WGS sequence"/>
</dbReference>
<dbReference type="InterPro" id="IPR003607">
    <property type="entry name" value="HD/PDEase_dom"/>
</dbReference>
<sequence length="358" mass="41663">MLSNLNDDLVEKVKTRGIFDRIAQQEWEEKNLSFYATKSSNTRGREKYEEPCPLRTEFQRDRDRIIHSKSFRRLKHKTQVFIAPFGDHYRTRLTHTLEVSQIARTISRALRLNEDLTEAIALGHDLGHTPFGHTGEEALNKVYPGGFRHNEQSLRVVEKLEGEGGLNLTWEVKDGILNHSQEGEKILSKNARNAPHTLEAEVVKIADPLAYVNHDIDDAIRAKLINKKDLPSRSVKILGKNSRERINTMVKDVVFNSQDKPHLEMSTPVLEAFNELRDFMYREVYQKEVLVNEIKKASRIVINLYQFYLRHPQFIPPFFKEIAKEEGIERAVVDYIAGMTDRYALNEFEKYFIPKEWG</sequence>
<dbReference type="Pfam" id="PF01966">
    <property type="entry name" value="HD"/>
    <property type="match status" value="1"/>
</dbReference>
<feature type="domain" description="HD" evidence="3">
    <location>
        <begin position="92"/>
        <end position="212"/>
    </location>
</feature>
<dbReference type="HAMAP" id="MF_01212">
    <property type="entry name" value="dGTPase_type2"/>
    <property type="match status" value="1"/>
</dbReference>
<dbReference type="PANTHER" id="PTHR11373:SF43">
    <property type="entry name" value="DEOXYGUANOSINETRIPHOSPHATE TRIPHOSPHOHYDROLASE-LIKE PROTEIN"/>
    <property type="match status" value="1"/>
</dbReference>
<dbReference type="GO" id="GO:0006203">
    <property type="term" value="P:dGTP catabolic process"/>
    <property type="evidence" value="ECO:0007669"/>
    <property type="project" value="TreeGrafter"/>
</dbReference>
<organism evidence="4 5">
    <name type="scientific">Aerophobetes bacterium</name>
    <dbReference type="NCBI Taxonomy" id="2030807"/>
    <lineage>
        <taxon>Bacteria</taxon>
        <taxon>Candidatus Aerophobota</taxon>
    </lineage>
</organism>
<comment type="similarity">
    <text evidence="2">Belongs to the dGTPase family. Type 2 subfamily.</text>
</comment>